<dbReference type="Pfam" id="PF25497">
    <property type="entry name" value="COR-B"/>
    <property type="match status" value="1"/>
</dbReference>
<comment type="catalytic activity">
    <reaction evidence="9">
        <text>L-seryl-[protein] + ATP = O-phospho-L-seryl-[protein] + ADP + H(+)</text>
        <dbReference type="Rhea" id="RHEA:17989"/>
        <dbReference type="Rhea" id="RHEA-COMP:9863"/>
        <dbReference type="Rhea" id="RHEA-COMP:11604"/>
        <dbReference type="ChEBI" id="CHEBI:15378"/>
        <dbReference type="ChEBI" id="CHEBI:29999"/>
        <dbReference type="ChEBI" id="CHEBI:30616"/>
        <dbReference type="ChEBI" id="CHEBI:83421"/>
        <dbReference type="ChEBI" id="CHEBI:456216"/>
        <dbReference type="EC" id="2.7.11.1"/>
    </reaction>
</comment>
<evidence type="ECO:0000256" key="8">
    <source>
        <dbReference type="ARBA" id="ARBA00047899"/>
    </source>
</evidence>
<dbReference type="InterPro" id="IPR057263">
    <property type="entry name" value="COR-B"/>
</dbReference>
<dbReference type="EC" id="2.7.11.1" evidence="1"/>
<dbReference type="Gene3D" id="3.40.50.300">
    <property type="entry name" value="P-loop containing nucleotide triphosphate hydrolases"/>
    <property type="match status" value="1"/>
</dbReference>
<dbReference type="Pfam" id="PF16095">
    <property type="entry name" value="COR-A"/>
    <property type="match status" value="1"/>
</dbReference>
<reference evidence="13" key="1">
    <citation type="submission" date="2016-04" db="EMBL/GenBank/DDBJ databases">
        <authorList>
            <person name="Tabuchi Yagui T.R."/>
        </authorList>
    </citation>
    <scope>NUCLEOTIDE SEQUENCE [LARGE SCALE GENOMIC DNA]</scope>
    <source>
        <strain evidence="13">NIES-26</strain>
    </source>
</reference>
<feature type="domain" description="Roc" evidence="12">
    <location>
        <begin position="577"/>
        <end position="770"/>
    </location>
</feature>
<keyword evidence="7" id="KW-0342">GTP-binding</keyword>
<organism evidence="13 14">
    <name type="scientific">Nostoc minutum NIES-26</name>
    <dbReference type="NCBI Taxonomy" id="1844469"/>
    <lineage>
        <taxon>Bacteria</taxon>
        <taxon>Bacillati</taxon>
        <taxon>Cyanobacteriota</taxon>
        <taxon>Cyanophyceae</taxon>
        <taxon>Nostocales</taxon>
        <taxon>Nostocaceae</taxon>
        <taxon>Nostoc</taxon>
    </lineage>
</organism>
<dbReference type="Pfam" id="PF08477">
    <property type="entry name" value="Roc"/>
    <property type="match status" value="1"/>
</dbReference>
<comment type="catalytic activity">
    <reaction evidence="8">
        <text>L-threonyl-[protein] + ATP = O-phospho-L-threonyl-[protein] + ADP + H(+)</text>
        <dbReference type="Rhea" id="RHEA:46608"/>
        <dbReference type="Rhea" id="RHEA-COMP:11060"/>
        <dbReference type="Rhea" id="RHEA-COMP:11605"/>
        <dbReference type="ChEBI" id="CHEBI:15378"/>
        <dbReference type="ChEBI" id="CHEBI:30013"/>
        <dbReference type="ChEBI" id="CHEBI:30616"/>
        <dbReference type="ChEBI" id="CHEBI:61977"/>
        <dbReference type="ChEBI" id="CHEBI:456216"/>
        <dbReference type="EC" id="2.7.11.1"/>
    </reaction>
</comment>
<dbReference type="SUPFAM" id="SSF52200">
    <property type="entry name" value="Toll/Interleukin receptor TIR domain"/>
    <property type="match status" value="2"/>
</dbReference>
<gene>
    <name evidence="13" type="ORF">A6770_28940</name>
</gene>
<keyword evidence="2" id="KW-0808">Transferase</keyword>
<evidence type="ECO:0000256" key="1">
    <source>
        <dbReference type="ARBA" id="ARBA00012513"/>
    </source>
</evidence>
<feature type="compositionally biased region" description="Low complexity" evidence="10">
    <location>
        <begin position="36"/>
        <end position="47"/>
    </location>
</feature>
<dbReference type="InterPro" id="IPR035897">
    <property type="entry name" value="Toll_tir_struct_dom_sf"/>
</dbReference>
<name>A0A367QI27_9NOSO</name>
<dbReference type="Gene3D" id="1.10.10.10">
    <property type="entry name" value="Winged helix-like DNA-binding domain superfamily/Winged helix DNA-binding domain"/>
    <property type="match status" value="1"/>
</dbReference>
<dbReference type="InterPro" id="IPR020859">
    <property type="entry name" value="ROC"/>
</dbReference>
<dbReference type="InterPro" id="IPR000157">
    <property type="entry name" value="TIR_dom"/>
</dbReference>
<accession>A0A367QI27</accession>
<evidence type="ECO:0000256" key="2">
    <source>
        <dbReference type="ARBA" id="ARBA00022679"/>
    </source>
</evidence>
<evidence type="ECO:0000256" key="6">
    <source>
        <dbReference type="ARBA" id="ARBA00022840"/>
    </source>
</evidence>
<feature type="region of interest" description="Disordered" evidence="10">
    <location>
        <begin position="35"/>
        <end position="83"/>
    </location>
</feature>
<dbReference type="PROSITE" id="PS50104">
    <property type="entry name" value="TIR"/>
    <property type="match status" value="2"/>
</dbReference>
<feature type="domain" description="TIR" evidence="11">
    <location>
        <begin position="1205"/>
        <end position="1349"/>
    </location>
</feature>
<evidence type="ECO:0000313" key="14">
    <source>
        <dbReference type="Proteomes" id="UP000252107"/>
    </source>
</evidence>
<dbReference type="PANTHER" id="PTHR47679:SF2">
    <property type="entry name" value="C-TERMINAL OF ROC (COR) DOMAIN-CONTAINING PROTEIN"/>
    <property type="match status" value="1"/>
</dbReference>
<dbReference type="GO" id="GO:0007165">
    <property type="term" value="P:signal transduction"/>
    <property type="evidence" value="ECO:0007669"/>
    <property type="project" value="InterPro"/>
</dbReference>
<keyword evidence="5" id="KW-0418">Kinase</keyword>
<dbReference type="Gene3D" id="3.40.50.10140">
    <property type="entry name" value="Toll/interleukin-1 receptor homology (TIR) domain"/>
    <property type="match status" value="2"/>
</dbReference>
<dbReference type="PRINTS" id="PR00449">
    <property type="entry name" value="RASTRNSFRMNG"/>
</dbReference>
<dbReference type="GO" id="GO:0005524">
    <property type="term" value="F:ATP binding"/>
    <property type="evidence" value="ECO:0007669"/>
    <property type="project" value="UniProtKB-KW"/>
</dbReference>
<evidence type="ECO:0000256" key="3">
    <source>
        <dbReference type="ARBA" id="ARBA00022737"/>
    </source>
</evidence>
<dbReference type="InterPro" id="IPR032171">
    <property type="entry name" value="COR-A"/>
</dbReference>
<feature type="domain" description="TIR" evidence="11">
    <location>
        <begin position="1055"/>
        <end position="1199"/>
    </location>
</feature>
<keyword evidence="14" id="KW-1185">Reference proteome</keyword>
<sequence length="1359" mass="155482">MIERVIAILQKAGFDLTAREVAEILWLAVHMEESKQPQQKLQKLTPSKPEPARPDQPQSPAPEIVETPSPSATPKVTSEVSLSPSQKKITKNLEIPETIPIKIPAAPALRNSLALARSLRPLMRKIPSPTEKILDEEATVYRIAEEDIWIPVLKPAPERWLDLALVIEQTSLTDIWKPTITELQRLLKHHGAFRDVRTWQLKVTKETVQLFAQNNTSACDSTPYRPEVLIDPKGQRLILLVSDCISPAWRERWINPVLNLWGKTGLITILQLLPEQLWERTSLASEVAVQLRSLTPGTFNSKLVKKIWDEDAIEDSDKSDIGKNQDLISVPIVTLEPEPLLTWSKFIACLGNIETVGFCFSAFENGIDLNTTQQSSEQEEAKLTATELVNRFRATASPVARRLAGLMAGVPVSISVVHLIQQTLLPESMQIHVAEVFMSGLLKRVPVSAQDNADYIEYEFVDGVRELLVAVVPISKTISVIDQVSKFIAQRLGLSVDTFNACLVKFQGNDSLKSKIRPFALVKAQVLRQLGGKYAQYAEVLERHWLSQAEKLTEIPASRKKKSEERENPYTHEELLETDRLYEAKLIIVGEGGAGKTTLAKKIQDPNYQLQQDENYTEDIDITQWKFLIENGKEFRVNIWDFGGQEMYHATHQFFLTKRSLYVLVADTRKEDTDFYYWLNIVELLSDNSPLLIIKNEKQERQREINERDLRSQFINYKETLITNFATNRGLPEILNKIKYYISNLPHVGTELPKTWVKVREALERDPREHITLEEYLNICQEHGFTTQKDKLQLSGYLHDLGVCLHFQDDDLLRKTVILKPTWGTDAVYKVLDNPKVIQNLGKFDRSDLANIWHEDKYANMRAELLQLMMKFKLCYEIPSRPATYIAPQLLSANQPKYNWDESNNLILRYTYTFMPKGILTRFIVEMHSYIEQQKLVWRRGVVLSKDEARAEVIEHYNLREIKIRVAGKRKKELLAVISHELEKIHSSYERLKYETLVPCNCETCKNSETPHYYRLNVLYKLRDTNKDKIQCQESGDMVDVLGLIDDVFKPEPVTKNQVFISYSHEDQEWLTKLQTHLIPMIGNQIIDVWDDIKIKAGAEWRKEIENALAAVKVAVLMVSPDFLASDFIAENELPPLLNAAEAEGLTIIWIPLSYSGYEETEIEKYGAAHPPSQPLDTLKPAEQNRALVDICKKIQEAVIVEPVTRNQIFISYSHQDQEWLTKLQKHLKPMIRNQTLQVWDDTKIQPGTIWRTEIKNALVAAKVAVLMVSPNFLASDFIADNELPPLLDAAETEGLTIMWIPLSYSNYEETEIEKYGAAHRPSQPLDNLSPAEQNRALVDICKKIQAALSLKRETNTIS</sequence>
<dbReference type="SUPFAM" id="SSF52540">
    <property type="entry name" value="P-loop containing nucleoside triphosphate hydrolases"/>
    <property type="match status" value="1"/>
</dbReference>
<evidence type="ECO:0000259" key="12">
    <source>
        <dbReference type="PROSITE" id="PS51424"/>
    </source>
</evidence>
<dbReference type="Gene3D" id="1.10.10.2200">
    <property type="match status" value="1"/>
</dbReference>
<protein>
    <recommendedName>
        <fullName evidence="1">non-specific serine/threonine protein kinase</fullName>
        <ecNumber evidence="1">2.7.11.1</ecNumber>
    </recommendedName>
</protein>
<keyword evidence="6" id="KW-0067">ATP-binding</keyword>
<evidence type="ECO:0000313" key="13">
    <source>
        <dbReference type="EMBL" id="RCJ23846.1"/>
    </source>
</evidence>
<dbReference type="Gene3D" id="3.30.310.200">
    <property type="match status" value="1"/>
</dbReference>
<dbReference type="PROSITE" id="PS51424">
    <property type="entry name" value="ROC"/>
    <property type="match status" value="1"/>
</dbReference>
<evidence type="ECO:0000256" key="9">
    <source>
        <dbReference type="ARBA" id="ARBA00048679"/>
    </source>
</evidence>
<evidence type="ECO:0000256" key="5">
    <source>
        <dbReference type="ARBA" id="ARBA00022777"/>
    </source>
</evidence>
<dbReference type="GO" id="GO:0016301">
    <property type="term" value="F:kinase activity"/>
    <property type="evidence" value="ECO:0007669"/>
    <property type="project" value="UniProtKB-KW"/>
</dbReference>
<dbReference type="NCBIfam" id="NF041121">
    <property type="entry name" value="SAV_2336_NTERM"/>
    <property type="match status" value="1"/>
</dbReference>
<keyword evidence="4" id="KW-0547">Nucleotide-binding</keyword>
<dbReference type="EMBL" id="LXQD01000321">
    <property type="protein sequence ID" value="RCJ23846.1"/>
    <property type="molecule type" value="Genomic_DNA"/>
</dbReference>
<dbReference type="Proteomes" id="UP000252107">
    <property type="component" value="Unassembled WGS sequence"/>
</dbReference>
<proteinExistence type="predicted"/>
<dbReference type="InterPro" id="IPR027417">
    <property type="entry name" value="P-loop_NTPase"/>
</dbReference>
<dbReference type="InterPro" id="IPR047738">
    <property type="entry name" value="SAV_2336-like_N"/>
</dbReference>
<evidence type="ECO:0000256" key="4">
    <source>
        <dbReference type="ARBA" id="ARBA00022741"/>
    </source>
</evidence>
<evidence type="ECO:0000256" key="7">
    <source>
        <dbReference type="ARBA" id="ARBA00023134"/>
    </source>
</evidence>
<evidence type="ECO:0000256" key="10">
    <source>
        <dbReference type="SAM" id="MobiDB-lite"/>
    </source>
</evidence>
<dbReference type="InterPro" id="IPR036388">
    <property type="entry name" value="WH-like_DNA-bd_sf"/>
</dbReference>
<feature type="compositionally biased region" description="Polar residues" evidence="10">
    <location>
        <begin position="68"/>
        <end position="83"/>
    </location>
</feature>
<dbReference type="PANTHER" id="PTHR47679">
    <property type="entry name" value="PROTEIN TORNADO 1"/>
    <property type="match status" value="1"/>
</dbReference>
<dbReference type="Pfam" id="PF13676">
    <property type="entry name" value="TIR_2"/>
    <property type="match status" value="2"/>
</dbReference>
<keyword evidence="3" id="KW-0677">Repeat</keyword>
<comment type="caution">
    <text evidence="13">The sequence shown here is derived from an EMBL/GenBank/DDBJ whole genome shotgun (WGS) entry which is preliminary data.</text>
</comment>
<evidence type="ECO:0000259" key="11">
    <source>
        <dbReference type="PROSITE" id="PS50104"/>
    </source>
</evidence>